<sequence>MGNRTSGPNENFNNNNLIISQSHDGILRHLNGNDAMKAKELSVLSFPVYYPMHYFIDSFNDKKLYFSVGIFSSSKMDGDLLGFMIALPNYTEDECRIPFYSEPEKALIKRFNSRIAYIATIAVHPNSMRKGLGTILVNSLIDACLKWNPKAEALFLHVKSDNTKAMKFYEKIGFVQDSFIKDYYNEDSHAYLYVLVLVSARQS</sequence>
<accession>A0AC35FCG8</accession>
<proteinExistence type="predicted"/>
<name>A0AC35FCG8_9BILA</name>
<protein>
    <submittedName>
        <fullName evidence="2">N-alpha-acetyltransferase 60</fullName>
    </submittedName>
</protein>
<evidence type="ECO:0000313" key="2">
    <source>
        <dbReference type="WBParaSite" id="PS1159_v2.g15960.t1"/>
    </source>
</evidence>
<dbReference type="Proteomes" id="UP000887580">
    <property type="component" value="Unplaced"/>
</dbReference>
<organism evidence="1 2">
    <name type="scientific">Panagrolaimus sp. PS1159</name>
    <dbReference type="NCBI Taxonomy" id="55785"/>
    <lineage>
        <taxon>Eukaryota</taxon>
        <taxon>Metazoa</taxon>
        <taxon>Ecdysozoa</taxon>
        <taxon>Nematoda</taxon>
        <taxon>Chromadorea</taxon>
        <taxon>Rhabditida</taxon>
        <taxon>Tylenchina</taxon>
        <taxon>Panagrolaimomorpha</taxon>
        <taxon>Panagrolaimoidea</taxon>
        <taxon>Panagrolaimidae</taxon>
        <taxon>Panagrolaimus</taxon>
    </lineage>
</organism>
<reference evidence="2" key="1">
    <citation type="submission" date="2022-11" db="UniProtKB">
        <authorList>
            <consortium name="WormBaseParasite"/>
        </authorList>
    </citation>
    <scope>IDENTIFICATION</scope>
</reference>
<evidence type="ECO:0000313" key="1">
    <source>
        <dbReference type="Proteomes" id="UP000887580"/>
    </source>
</evidence>
<dbReference type="WBParaSite" id="PS1159_v2.g15960.t1">
    <property type="protein sequence ID" value="PS1159_v2.g15960.t1"/>
    <property type="gene ID" value="PS1159_v2.g15960"/>
</dbReference>